<feature type="transmembrane region" description="Helical" evidence="2">
    <location>
        <begin position="185"/>
        <end position="205"/>
    </location>
</feature>
<gene>
    <name evidence="3" type="ORF">K435DRAFT_927939</name>
</gene>
<evidence type="ECO:0000256" key="1">
    <source>
        <dbReference type="SAM" id="MobiDB-lite"/>
    </source>
</evidence>
<keyword evidence="2" id="KW-1133">Transmembrane helix</keyword>
<dbReference type="OrthoDB" id="3250682at2759"/>
<name>A0A4S8L7L6_DENBC</name>
<evidence type="ECO:0000313" key="3">
    <source>
        <dbReference type="EMBL" id="THU84510.1"/>
    </source>
</evidence>
<evidence type="ECO:0000313" key="4">
    <source>
        <dbReference type="Proteomes" id="UP000297245"/>
    </source>
</evidence>
<feature type="transmembrane region" description="Helical" evidence="2">
    <location>
        <begin position="12"/>
        <end position="35"/>
    </location>
</feature>
<keyword evidence="2" id="KW-0812">Transmembrane</keyword>
<feature type="region of interest" description="Disordered" evidence="1">
    <location>
        <begin position="311"/>
        <end position="330"/>
    </location>
</feature>
<feature type="transmembrane region" description="Helical" evidence="2">
    <location>
        <begin position="244"/>
        <end position="269"/>
    </location>
</feature>
<reference evidence="3 4" key="1">
    <citation type="journal article" date="2019" name="Nat. Ecol. Evol.">
        <title>Megaphylogeny resolves global patterns of mushroom evolution.</title>
        <authorList>
            <person name="Varga T."/>
            <person name="Krizsan K."/>
            <person name="Foldi C."/>
            <person name="Dima B."/>
            <person name="Sanchez-Garcia M."/>
            <person name="Sanchez-Ramirez S."/>
            <person name="Szollosi G.J."/>
            <person name="Szarkandi J.G."/>
            <person name="Papp V."/>
            <person name="Albert L."/>
            <person name="Andreopoulos W."/>
            <person name="Angelini C."/>
            <person name="Antonin V."/>
            <person name="Barry K.W."/>
            <person name="Bougher N.L."/>
            <person name="Buchanan P."/>
            <person name="Buyck B."/>
            <person name="Bense V."/>
            <person name="Catcheside P."/>
            <person name="Chovatia M."/>
            <person name="Cooper J."/>
            <person name="Damon W."/>
            <person name="Desjardin D."/>
            <person name="Finy P."/>
            <person name="Geml J."/>
            <person name="Haridas S."/>
            <person name="Hughes K."/>
            <person name="Justo A."/>
            <person name="Karasinski D."/>
            <person name="Kautmanova I."/>
            <person name="Kiss B."/>
            <person name="Kocsube S."/>
            <person name="Kotiranta H."/>
            <person name="LaButti K.M."/>
            <person name="Lechner B.E."/>
            <person name="Liimatainen K."/>
            <person name="Lipzen A."/>
            <person name="Lukacs Z."/>
            <person name="Mihaltcheva S."/>
            <person name="Morgado L.N."/>
            <person name="Niskanen T."/>
            <person name="Noordeloos M.E."/>
            <person name="Ohm R.A."/>
            <person name="Ortiz-Santana B."/>
            <person name="Ovrebo C."/>
            <person name="Racz N."/>
            <person name="Riley R."/>
            <person name="Savchenko A."/>
            <person name="Shiryaev A."/>
            <person name="Soop K."/>
            <person name="Spirin V."/>
            <person name="Szebenyi C."/>
            <person name="Tomsovsky M."/>
            <person name="Tulloss R.E."/>
            <person name="Uehling J."/>
            <person name="Grigoriev I.V."/>
            <person name="Vagvolgyi C."/>
            <person name="Papp T."/>
            <person name="Martin F.M."/>
            <person name="Miettinen O."/>
            <person name="Hibbett D.S."/>
            <person name="Nagy L.G."/>
        </authorList>
    </citation>
    <scope>NUCLEOTIDE SEQUENCE [LARGE SCALE GENOMIC DNA]</scope>
    <source>
        <strain evidence="3 4">CBS 962.96</strain>
    </source>
</reference>
<accession>A0A4S8L7L6</accession>
<proteinExistence type="predicted"/>
<feature type="transmembrane region" description="Helical" evidence="2">
    <location>
        <begin position="64"/>
        <end position="87"/>
    </location>
</feature>
<organism evidence="3 4">
    <name type="scientific">Dendrothele bispora (strain CBS 962.96)</name>
    <dbReference type="NCBI Taxonomy" id="1314807"/>
    <lineage>
        <taxon>Eukaryota</taxon>
        <taxon>Fungi</taxon>
        <taxon>Dikarya</taxon>
        <taxon>Basidiomycota</taxon>
        <taxon>Agaricomycotina</taxon>
        <taxon>Agaricomycetes</taxon>
        <taxon>Agaricomycetidae</taxon>
        <taxon>Agaricales</taxon>
        <taxon>Agaricales incertae sedis</taxon>
        <taxon>Dendrothele</taxon>
    </lineage>
</organism>
<sequence length="330" mass="36977">MSGSLLSHQIAAYVLTFFTYGIFIVLWIISIVLMINRLITTNTRPYTRSFSYGLIVCMALRRPLIISVILLFLFNTGQWIILFVRILKAFGEIPDTSWPTRFLYNYAEPTEVAYTIIATTSIFISDCIIVSLIYRLWCIWNYQFSVIIFPILSTAGLLACSIGTVHRYTSFRAGDDIFATAEGRWMLSVFTLTLTYYVCRLIVLFEYNCSISLQKVLMIFVESAALYMLWALAVIVAYGLRSTVFVIIIHVGPPIAGIACCMISIRIGLGWAQGSSPKTSTHASSHIPVRIGSFRTAPVRPLEIAMDMVRSDDSGESGTNVKPEGRVMTT</sequence>
<dbReference type="AlphaFoldDB" id="A0A4S8L7L6"/>
<feature type="transmembrane region" description="Helical" evidence="2">
    <location>
        <begin position="146"/>
        <end position="165"/>
    </location>
</feature>
<feature type="transmembrane region" description="Helical" evidence="2">
    <location>
        <begin position="112"/>
        <end position="134"/>
    </location>
</feature>
<keyword evidence="4" id="KW-1185">Reference proteome</keyword>
<evidence type="ECO:0000256" key="2">
    <source>
        <dbReference type="SAM" id="Phobius"/>
    </source>
</evidence>
<dbReference type="Proteomes" id="UP000297245">
    <property type="component" value="Unassembled WGS sequence"/>
</dbReference>
<dbReference type="EMBL" id="ML179595">
    <property type="protein sequence ID" value="THU84510.1"/>
    <property type="molecule type" value="Genomic_DNA"/>
</dbReference>
<keyword evidence="2" id="KW-0472">Membrane</keyword>
<protein>
    <submittedName>
        <fullName evidence="3">Uncharacterized protein</fullName>
    </submittedName>
</protein>
<feature type="transmembrane region" description="Helical" evidence="2">
    <location>
        <begin position="217"/>
        <end position="238"/>
    </location>
</feature>